<dbReference type="CDD" id="cd00438">
    <property type="entry name" value="cupin_RmlC"/>
    <property type="match status" value="1"/>
</dbReference>
<dbReference type="Pfam" id="PF00908">
    <property type="entry name" value="dTDP_sugar_isom"/>
    <property type="match status" value="1"/>
</dbReference>
<dbReference type="InterPro" id="IPR011051">
    <property type="entry name" value="RmlC_Cupin_sf"/>
</dbReference>
<feature type="binding site" evidence="2">
    <location>
        <position position="60"/>
    </location>
    <ligand>
        <name>substrate</name>
    </ligand>
</feature>
<keyword evidence="4 5" id="KW-0413">Isomerase</keyword>
<feature type="binding site" evidence="2">
    <location>
        <position position="73"/>
    </location>
    <ligand>
        <name>substrate</name>
    </ligand>
</feature>
<dbReference type="InterPro" id="IPR000888">
    <property type="entry name" value="RmlC-like"/>
</dbReference>
<dbReference type="GO" id="GO:0005829">
    <property type="term" value="C:cytosol"/>
    <property type="evidence" value="ECO:0007669"/>
    <property type="project" value="TreeGrafter"/>
</dbReference>
<evidence type="ECO:0000256" key="3">
    <source>
        <dbReference type="PIRSR" id="PIRSR600888-3"/>
    </source>
</evidence>
<dbReference type="EMBL" id="AE017261">
    <property type="protein sequence ID" value="AAT42896.1"/>
    <property type="molecule type" value="Genomic_DNA"/>
</dbReference>
<dbReference type="Gene3D" id="2.60.120.10">
    <property type="entry name" value="Jelly Rolls"/>
    <property type="match status" value="1"/>
</dbReference>
<dbReference type="FunCoup" id="Q6L2A6">
    <property type="interactions" value="10"/>
</dbReference>
<comment type="function">
    <text evidence="4">Catalyzes the epimerization of the C3' and C5'positions of dTDP-6-deoxy-D-xylo-4-hexulose, forming dTDP-6-deoxy-L-lyxo-4-hexulose.</text>
</comment>
<comment type="similarity">
    <text evidence="4">Belongs to the dTDP-4-dehydrorhamnose 3,5-epimerase family.</text>
</comment>
<dbReference type="STRING" id="263820.PTO0311"/>
<dbReference type="InParanoid" id="Q6L2A6"/>
<feature type="binding site" evidence="2">
    <location>
        <position position="164"/>
    </location>
    <ligand>
        <name>substrate</name>
    </ligand>
</feature>
<dbReference type="InterPro" id="IPR014710">
    <property type="entry name" value="RmlC-like_jellyroll"/>
</dbReference>
<accession>Q6L2A6</accession>
<dbReference type="KEGG" id="pto:PTO0311"/>
<dbReference type="EC" id="5.1.3.13" evidence="4"/>
<proteinExistence type="inferred from homology"/>
<organism evidence="5 6">
    <name type="scientific">Picrophilus torridus (strain ATCC 700027 / DSM 9790 / JCM 10055 / NBRC 100828 / KAW 2/3)</name>
    <dbReference type="NCBI Taxonomy" id="1122961"/>
    <lineage>
        <taxon>Archaea</taxon>
        <taxon>Methanobacteriati</taxon>
        <taxon>Thermoplasmatota</taxon>
        <taxon>Thermoplasmata</taxon>
        <taxon>Thermoplasmatales</taxon>
        <taxon>Picrophilaceae</taxon>
        <taxon>Picrophilus</taxon>
    </lineage>
</organism>
<evidence type="ECO:0000313" key="6">
    <source>
        <dbReference type="Proteomes" id="UP000000438"/>
    </source>
</evidence>
<name>Q6L2A6_PICTO</name>
<dbReference type="PANTHER" id="PTHR21047:SF2">
    <property type="entry name" value="THYMIDINE DIPHOSPHO-4-KETO-RHAMNOSE 3,5-EPIMERASE"/>
    <property type="match status" value="1"/>
</dbReference>
<evidence type="ECO:0000256" key="1">
    <source>
        <dbReference type="PIRSR" id="PIRSR600888-1"/>
    </source>
</evidence>
<gene>
    <name evidence="5" type="ordered locus">PTO0311</name>
</gene>
<dbReference type="eggNOG" id="arCOG04188">
    <property type="taxonomic scope" value="Archaea"/>
</dbReference>
<dbReference type="PaxDb" id="263820-PTO0311"/>
<evidence type="ECO:0000313" key="5">
    <source>
        <dbReference type="EMBL" id="AAT42896.1"/>
    </source>
</evidence>
<dbReference type="GO" id="GO:0000271">
    <property type="term" value="P:polysaccharide biosynthetic process"/>
    <property type="evidence" value="ECO:0007669"/>
    <property type="project" value="TreeGrafter"/>
</dbReference>
<comment type="subunit">
    <text evidence="4">Homodimer.</text>
</comment>
<feature type="site" description="Participates in a stacking interaction with the thymidine ring of dTDP-4-oxo-6-deoxyglucose" evidence="3">
    <location>
        <position position="136"/>
    </location>
</feature>
<sequence length="178" mass="21081">MPFEIQNTEIEDVKLIKIKKFDDERGFFEELYRNNVFHELGIKNNFNQINLSYSKKNVFRGFHFQRNPKPQGKLVTVISGRIIDYAIDLRRRSVYYKKHVCYELENGRMLFIPEGFAHGFLALEDSYVLYLATNEFDINLDSGVIYNDDELNIKLPDNIIISEKDRSLKKLNELDIDF</sequence>
<dbReference type="GO" id="GO:0008830">
    <property type="term" value="F:dTDP-4-dehydrorhamnose 3,5-epimerase activity"/>
    <property type="evidence" value="ECO:0007669"/>
    <property type="project" value="UniProtKB-UniRule"/>
</dbReference>
<feature type="binding site" evidence="2">
    <location>
        <position position="141"/>
    </location>
    <ligand>
        <name>substrate</name>
    </ligand>
</feature>
<feature type="active site" description="Proton acceptor" evidence="1">
    <location>
        <position position="63"/>
    </location>
</feature>
<dbReference type="NCBIfam" id="TIGR01221">
    <property type="entry name" value="rmlC"/>
    <property type="match status" value="1"/>
</dbReference>
<dbReference type="AlphaFoldDB" id="Q6L2A6"/>
<dbReference type="Proteomes" id="UP000000438">
    <property type="component" value="Chromosome"/>
</dbReference>
<reference evidence="5 6" key="1">
    <citation type="journal article" date="2004" name="Proc. Natl. Acad. Sci. U.S.A.">
        <title>Genome sequence of Picrophilus torridus and its implications for life around pH 0.</title>
        <authorList>
            <person name="Futterer O."/>
            <person name="Angelov A."/>
            <person name="Liesegang H."/>
            <person name="Gottschalk G."/>
            <person name="Schleper C."/>
            <person name="Schepers B."/>
            <person name="Dock C."/>
            <person name="Antranikian G."/>
            <person name="Liebl W."/>
        </authorList>
    </citation>
    <scope>NUCLEOTIDE SEQUENCE [LARGE SCALE GENOMIC DNA]</scope>
    <source>
        <strain evidence="6">ATCC 700027 / DSM 9790 / JCM 10055 / NBRC 100828</strain>
    </source>
</reference>
<feature type="binding site" evidence="2">
    <location>
        <position position="25"/>
    </location>
    <ligand>
        <name>substrate</name>
    </ligand>
</feature>
<dbReference type="SUPFAM" id="SSF51182">
    <property type="entry name" value="RmlC-like cupins"/>
    <property type="match status" value="1"/>
</dbReference>
<dbReference type="OrthoDB" id="2990at2157"/>
<dbReference type="RefSeq" id="WP_011177112.1">
    <property type="nucleotide sequence ID" value="NC_005877.1"/>
</dbReference>
<dbReference type="HOGENOM" id="CLU_090940_1_1_2"/>
<feature type="binding site" evidence="2">
    <location>
        <position position="30"/>
    </location>
    <ligand>
        <name>substrate</name>
    </ligand>
</feature>
<feature type="binding site" evidence="2">
    <location>
        <position position="118"/>
    </location>
    <ligand>
        <name>substrate</name>
    </ligand>
</feature>
<dbReference type="UniPathway" id="UPA00124"/>
<evidence type="ECO:0000256" key="2">
    <source>
        <dbReference type="PIRSR" id="PIRSR600888-2"/>
    </source>
</evidence>
<dbReference type="GeneID" id="2844308"/>
<feature type="binding site" evidence="2">
    <location>
        <begin position="48"/>
        <end position="50"/>
    </location>
    <ligand>
        <name>substrate</name>
    </ligand>
</feature>
<comment type="catalytic activity">
    <reaction evidence="4">
        <text>dTDP-4-dehydro-6-deoxy-alpha-D-glucose = dTDP-4-dehydro-beta-L-rhamnose</text>
        <dbReference type="Rhea" id="RHEA:16969"/>
        <dbReference type="ChEBI" id="CHEBI:57649"/>
        <dbReference type="ChEBI" id="CHEBI:62830"/>
        <dbReference type="EC" id="5.1.3.13"/>
    </reaction>
</comment>
<protein>
    <recommendedName>
        <fullName evidence="4">dTDP-4-dehydrorhamnose 3,5-epimerase</fullName>
        <ecNumber evidence="4">5.1.3.13</ecNumber>
    </recommendedName>
    <alternativeName>
        <fullName evidence="4">Thymidine diphospho-4-keto-rhamnose 3,5-epimerase</fullName>
    </alternativeName>
</protein>
<dbReference type="GO" id="GO:0019305">
    <property type="term" value="P:dTDP-rhamnose biosynthetic process"/>
    <property type="evidence" value="ECO:0007669"/>
    <property type="project" value="UniProtKB-UniRule"/>
</dbReference>
<feature type="active site" description="Proton donor" evidence="1">
    <location>
        <position position="130"/>
    </location>
</feature>
<evidence type="ECO:0000256" key="4">
    <source>
        <dbReference type="RuleBase" id="RU364069"/>
    </source>
</evidence>
<comment type="pathway">
    <text evidence="4">Carbohydrate biosynthesis; dTDP-L-rhamnose biosynthesis.</text>
</comment>
<dbReference type="PATRIC" id="fig|263820.9.peg.332"/>
<dbReference type="PANTHER" id="PTHR21047">
    <property type="entry name" value="DTDP-6-DEOXY-D-GLUCOSE-3,5 EPIMERASE"/>
    <property type="match status" value="1"/>
</dbReference>